<keyword evidence="12" id="KW-1185">Reference proteome</keyword>
<feature type="binding site" evidence="8">
    <location>
        <position position="104"/>
    </location>
    <ligand>
        <name>Zn(2+)</name>
        <dbReference type="ChEBI" id="CHEBI:29105"/>
    </ligand>
</feature>
<dbReference type="EC" id="3.5.4.16" evidence="8"/>
<name>A0ABV6JRW5_9PROT</name>
<dbReference type="Proteomes" id="UP001589865">
    <property type="component" value="Unassembled WGS sequence"/>
</dbReference>
<dbReference type="InterPro" id="IPR043133">
    <property type="entry name" value="GTP-CH-I_C/QueF"/>
</dbReference>
<evidence type="ECO:0000313" key="11">
    <source>
        <dbReference type="EMBL" id="MFC0408472.1"/>
    </source>
</evidence>
<dbReference type="InterPro" id="IPR001474">
    <property type="entry name" value="GTP_CycHdrlase_I"/>
</dbReference>
<evidence type="ECO:0000259" key="10">
    <source>
        <dbReference type="Pfam" id="PF01227"/>
    </source>
</evidence>
<dbReference type="Gene3D" id="3.30.1130.10">
    <property type="match status" value="1"/>
</dbReference>
<organism evidence="11 12">
    <name type="scientific">Roseomonas elaeocarpi</name>
    <dbReference type="NCBI Taxonomy" id="907779"/>
    <lineage>
        <taxon>Bacteria</taxon>
        <taxon>Pseudomonadati</taxon>
        <taxon>Pseudomonadota</taxon>
        <taxon>Alphaproteobacteria</taxon>
        <taxon>Acetobacterales</taxon>
        <taxon>Roseomonadaceae</taxon>
        <taxon>Roseomonas</taxon>
    </lineage>
</organism>
<comment type="subunit">
    <text evidence="8">Homopolymer.</text>
</comment>
<dbReference type="Gene3D" id="1.10.286.10">
    <property type="match status" value="1"/>
</dbReference>
<proteinExistence type="inferred from homology"/>
<reference evidence="11 12" key="1">
    <citation type="submission" date="2024-09" db="EMBL/GenBank/DDBJ databases">
        <authorList>
            <person name="Sun Q."/>
            <person name="Mori K."/>
        </authorList>
    </citation>
    <scope>NUCLEOTIDE SEQUENCE [LARGE SCALE GENOMIC DNA]</scope>
    <source>
        <strain evidence="11 12">TBRC 5777</strain>
    </source>
</reference>
<evidence type="ECO:0000256" key="9">
    <source>
        <dbReference type="SAM" id="MobiDB-lite"/>
    </source>
</evidence>
<evidence type="ECO:0000256" key="3">
    <source>
        <dbReference type="ARBA" id="ARBA00008085"/>
    </source>
</evidence>
<keyword evidence="8" id="KW-0479">Metal-binding</keyword>
<accession>A0ABV6JRW5</accession>
<evidence type="ECO:0000256" key="2">
    <source>
        <dbReference type="ARBA" id="ARBA00005080"/>
    </source>
</evidence>
<keyword evidence="6 8" id="KW-0378">Hydrolase</keyword>
<evidence type="ECO:0000256" key="6">
    <source>
        <dbReference type="ARBA" id="ARBA00022801"/>
    </source>
</evidence>
<evidence type="ECO:0000256" key="7">
    <source>
        <dbReference type="ARBA" id="ARBA00023134"/>
    </source>
</evidence>
<dbReference type="InterPro" id="IPR043134">
    <property type="entry name" value="GTP-CH-I_N"/>
</dbReference>
<comment type="pathway">
    <text evidence="2 8">Cofactor biosynthesis; 7,8-dihydroneopterin triphosphate biosynthesis; 7,8-dihydroneopterin triphosphate from GTP: step 1/1.</text>
</comment>
<keyword evidence="8" id="KW-0547">Nucleotide-binding</keyword>
<protein>
    <recommendedName>
        <fullName evidence="8">GTP cyclohydrolase 1</fullName>
        <ecNumber evidence="8">3.5.4.16</ecNumber>
    </recommendedName>
    <alternativeName>
        <fullName evidence="8">GTP cyclohydrolase I</fullName>
        <shortName evidence="8">GTP-CH-I</shortName>
    </alternativeName>
</protein>
<dbReference type="HAMAP" id="MF_00223">
    <property type="entry name" value="FolE"/>
    <property type="match status" value="1"/>
</dbReference>
<dbReference type="NCBIfam" id="NF006825">
    <property type="entry name" value="PRK09347.1-2"/>
    <property type="match status" value="1"/>
</dbReference>
<feature type="region of interest" description="Disordered" evidence="9">
    <location>
        <begin position="1"/>
        <end position="30"/>
    </location>
</feature>
<dbReference type="PANTHER" id="PTHR11109">
    <property type="entry name" value="GTP CYCLOHYDROLASE I"/>
    <property type="match status" value="1"/>
</dbReference>
<comment type="subunit">
    <text evidence="4">Toroid-shaped homodecamer, composed of two pentamers of five dimers.</text>
</comment>
<dbReference type="InterPro" id="IPR020602">
    <property type="entry name" value="GTP_CycHdrlase_I_dom"/>
</dbReference>
<evidence type="ECO:0000256" key="1">
    <source>
        <dbReference type="ARBA" id="ARBA00001052"/>
    </source>
</evidence>
<feature type="domain" description="GTP cyclohydrolase I" evidence="10">
    <location>
        <begin position="31"/>
        <end position="208"/>
    </location>
</feature>
<sequence length="217" mass="24044">MPPEDDANPPSVPLGASPPPASPPPTREEAENAIRTLLRWAGDNPGREGLLDTPKRVAKAYREWFAGYEEDPMELLQRSFEEVEGYDEMVLLRDIRLESTCEHHMAPIIGRVHVAYLPRGRVVGISKLARVVDAYGKRLQIQEKLTAQIANTIEQVLNPFGVAVVVEAAHQCMTTRGAHKPGVTMVTSRMLGAFRENRSTRQEFLAMIGAPRATPVI</sequence>
<dbReference type="PANTHER" id="PTHR11109:SF7">
    <property type="entry name" value="GTP CYCLOHYDROLASE 1"/>
    <property type="match status" value="1"/>
</dbReference>
<feature type="compositionally biased region" description="Pro residues" evidence="9">
    <location>
        <begin position="10"/>
        <end position="25"/>
    </location>
</feature>
<keyword evidence="5 8" id="KW-0554">One-carbon metabolism</keyword>
<evidence type="ECO:0000256" key="5">
    <source>
        <dbReference type="ARBA" id="ARBA00022563"/>
    </source>
</evidence>
<keyword evidence="7 8" id="KW-0342">GTP-binding</keyword>
<evidence type="ECO:0000313" key="12">
    <source>
        <dbReference type="Proteomes" id="UP001589865"/>
    </source>
</evidence>
<dbReference type="NCBIfam" id="TIGR00063">
    <property type="entry name" value="folE"/>
    <property type="match status" value="1"/>
</dbReference>
<dbReference type="InterPro" id="IPR018234">
    <property type="entry name" value="GTP_CycHdrlase_I_CS"/>
</dbReference>
<feature type="binding site" evidence="8">
    <location>
        <position position="172"/>
    </location>
    <ligand>
        <name>Zn(2+)</name>
        <dbReference type="ChEBI" id="CHEBI:29105"/>
    </ligand>
</feature>
<dbReference type="GO" id="GO:0003934">
    <property type="term" value="F:GTP cyclohydrolase I activity"/>
    <property type="evidence" value="ECO:0007669"/>
    <property type="project" value="UniProtKB-EC"/>
</dbReference>
<dbReference type="NCBIfam" id="NF006826">
    <property type="entry name" value="PRK09347.1-3"/>
    <property type="match status" value="1"/>
</dbReference>
<evidence type="ECO:0000256" key="4">
    <source>
        <dbReference type="ARBA" id="ARBA00011857"/>
    </source>
</evidence>
<comment type="similarity">
    <text evidence="3 8">Belongs to the GTP cyclohydrolase I family.</text>
</comment>
<comment type="caution">
    <text evidence="11">The sequence shown here is derived from an EMBL/GenBank/DDBJ whole genome shotgun (WGS) entry which is preliminary data.</text>
</comment>
<dbReference type="Pfam" id="PF01227">
    <property type="entry name" value="GTP_cyclohydroI"/>
    <property type="match status" value="1"/>
</dbReference>
<feature type="binding site" evidence="8">
    <location>
        <position position="101"/>
    </location>
    <ligand>
        <name>Zn(2+)</name>
        <dbReference type="ChEBI" id="CHEBI:29105"/>
    </ligand>
</feature>
<dbReference type="PROSITE" id="PS00859">
    <property type="entry name" value="GTP_CYCLOHYDROL_1_1"/>
    <property type="match status" value="1"/>
</dbReference>
<gene>
    <name evidence="8 11" type="primary">folE</name>
    <name evidence="11" type="ORF">ACFFGY_09455</name>
</gene>
<dbReference type="RefSeq" id="WP_377044224.1">
    <property type="nucleotide sequence ID" value="NZ_JBHLUN010000006.1"/>
</dbReference>
<dbReference type="EMBL" id="JBHLUN010000006">
    <property type="protein sequence ID" value="MFC0408472.1"/>
    <property type="molecule type" value="Genomic_DNA"/>
</dbReference>
<evidence type="ECO:0000256" key="8">
    <source>
        <dbReference type="HAMAP-Rule" id="MF_00223"/>
    </source>
</evidence>
<keyword evidence="8" id="KW-0862">Zinc</keyword>
<dbReference type="SUPFAM" id="SSF55620">
    <property type="entry name" value="Tetrahydrobiopterin biosynthesis enzymes-like"/>
    <property type="match status" value="1"/>
</dbReference>
<comment type="catalytic activity">
    <reaction evidence="1 8">
        <text>GTP + H2O = 7,8-dihydroneopterin 3'-triphosphate + formate + H(+)</text>
        <dbReference type="Rhea" id="RHEA:17473"/>
        <dbReference type="ChEBI" id="CHEBI:15377"/>
        <dbReference type="ChEBI" id="CHEBI:15378"/>
        <dbReference type="ChEBI" id="CHEBI:15740"/>
        <dbReference type="ChEBI" id="CHEBI:37565"/>
        <dbReference type="ChEBI" id="CHEBI:58462"/>
        <dbReference type="EC" id="3.5.4.16"/>
    </reaction>
</comment>